<sequence>MASGHNDPKLLYAINGVKAYHISSGKEESLTPAGPQTLSLLMIYHQPPTSYLIPRWDLGPDSGAFTRIEFPSVESRKGIQEDVDTFETILAQCTAFLERAPPPKFNGQDEKSWWDDKDAKAKAGSSSSSSKAAAAAGGATTKSGDALPTYNPAAFQPGEAYAQGSHSSHAPGQIVLVDEEDGSVIGELDEGFKIVEHDSLKPGSKEPVEITLSAEGGQKVSVAPISPELYEAELHPAYKNSFLVSNASAASRLIITGSDMLAKLLQGQADSYTKRAAPATKPMAFKPTTREHIRRINTFTGGAASLSAKTVGQIGKVAQNFGAHLGGHAKKEGTKKGYDKDGKPLATYKPGLLNKSMMAFSTVMDGVEQAGRQLLASTSDAATTVVQHKWGDEAGDISRSIGGGVRNVGLVYIDVTGVSRRALIKSVAKGMVVGTTASGESVIVGGGDGGVAAIKGNGSVSDAQSLSGMTVVEGKQPAKNLGHPSPLLVAASQSASPSETKILTPSGSKILSPPELALLRSLASLSTLHANLLASTAQIVQSHPSIICRSVASAVDSVYLSRFQQEVLNLEGKILTRDAELVGGYDIVPLTTIVQGVEGWRRRLEWLWEVVRYVTQGGGGERSGAELLDLLSAELRTGYPDVEAVSRGLLEVGERTWLRLVGGWVLYGKLIDGDKDFFIVRRGARAVEGGDVAVEGGDEADEEEEWGIEKGLLPGFVGMEAAESMLFIGRSLNQIRRRKMMAGEDHLSSQLGRLGGLKSPLDRASVGLVVKEIRSYLSRTVLQRLLPVDKVVEALGLLRDYFLLRRGEFALALIQQADEKIRGRWKRQDNLSAGGFEKRDGLGNVTVREGEVAAALVRTWAAMGSMRRGEYADDDEEDDQGVELARDLLRLMISKTRSTSNPITTSPAAAEGGLASIGPTPFRNLLFSAPVVLTMQIPSPLDLFLSQSDLQTYTAINSYLISLRRAHLRLTDLWKISSLRRHHPAPPNPARGASRGGRQMVRLLRQRHTTRSNILRNAWATASAAIFFLGETESYLQTEVVAGLSDGFHQWLTTGQDQTDSQKSTPAPGLPRTQEGEEDDDDDIWLAPNTSTPPPPTKTTATQSTNQPHDPQTLATAHRLYLRTLISRLLLNQQTFTDPLYELLVQIDHLVSLVHRLDLVWTAADLEADVGVVDAFVDLAQEERDVTQALEGVEDNVKVGIRGVVEELKRLEGRHDDDEDGVAAGMRRGGEEQEVRKGEAEVRWEKGEYVPRRVGGVDRLLMKLDFGSWF</sequence>
<feature type="region of interest" description="Disordered" evidence="6">
    <location>
        <begin position="100"/>
        <end position="131"/>
    </location>
</feature>
<feature type="region of interest" description="Disordered" evidence="6">
    <location>
        <begin position="1055"/>
        <end position="1111"/>
    </location>
</feature>
<dbReference type="GO" id="GO:0000930">
    <property type="term" value="C:gamma-tubulin complex"/>
    <property type="evidence" value="ECO:0007669"/>
    <property type="project" value="UniProtKB-ARBA"/>
</dbReference>
<dbReference type="GO" id="GO:0007020">
    <property type="term" value="P:microtubule nucleation"/>
    <property type="evidence" value="ECO:0007669"/>
    <property type="project" value="InterPro"/>
</dbReference>
<proteinExistence type="inferred from homology"/>
<feature type="compositionally biased region" description="Low complexity" evidence="6">
    <location>
        <begin position="1098"/>
        <end position="1108"/>
    </location>
</feature>
<feature type="domain" description="Gamma tubulin complex component C-terminal" evidence="7">
    <location>
        <begin position="793"/>
        <end position="1270"/>
    </location>
</feature>
<feature type="compositionally biased region" description="Basic and acidic residues" evidence="6">
    <location>
        <begin position="107"/>
        <end position="121"/>
    </location>
</feature>
<evidence type="ECO:0000259" key="9">
    <source>
        <dbReference type="Pfam" id="PF17681"/>
    </source>
</evidence>
<reference evidence="10" key="1">
    <citation type="journal article" date="2023" name="Mol. Phylogenet. Evol.">
        <title>Genome-scale phylogeny and comparative genomics of the fungal order Sordariales.</title>
        <authorList>
            <person name="Hensen N."/>
            <person name="Bonometti L."/>
            <person name="Westerberg I."/>
            <person name="Brannstrom I.O."/>
            <person name="Guillou S."/>
            <person name="Cros-Aarteil S."/>
            <person name="Calhoun S."/>
            <person name="Haridas S."/>
            <person name="Kuo A."/>
            <person name="Mondo S."/>
            <person name="Pangilinan J."/>
            <person name="Riley R."/>
            <person name="LaButti K."/>
            <person name="Andreopoulos B."/>
            <person name="Lipzen A."/>
            <person name="Chen C."/>
            <person name="Yan M."/>
            <person name="Daum C."/>
            <person name="Ng V."/>
            <person name="Clum A."/>
            <person name="Steindorff A."/>
            <person name="Ohm R.A."/>
            <person name="Martin F."/>
            <person name="Silar P."/>
            <person name="Natvig D.O."/>
            <person name="Lalanne C."/>
            <person name="Gautier V."/>
            <person name="Ament-Velasquez S.L."/>
            <person name="Kruys A."/>
            <person name="Hutchinson M.I."/>
            <person name="Powell A.J."/>
            <person name="Barry K."/>
            <person name="Miller A.N."/>
            <person name="Grigoriev I.V."/>
            <person name="Debuchy R."/>
            <person name="Gladieux P."/>
            <person name="Hiltunen Thoren M."/>
            <person name="Johannesson H."/>
        </authorList>
    </citation>
    <scope>NUCLEOTIDE SEQUENCE</scope>
    <source>
        <strain evidence="10">PSN324</strain>
    </source>
</reference>
<keyword evidence="11" id="KW-1185">Reference proteome</keyword>
<comment type="similarity">
    <text evidence="2">Belongs to the TUBGCP family.</text>
</comment>
<dbReference type="GO" id="GO:0051225">
    <property type="term" value="P:spindle assembly"/>
    <property type="evidence" value="ECO:0007669"/>
    <property type="project" value="TreeGrafter"/>
</dbReference>
<name>A0AAV9HLL2_9PEZI</name>
<dbReference type="InterPro" id="IPR042241">
    <property type="entry name" value="GCP_C_sf"/>
</dbReference>
<dbReference type="InterPro" id="IPR007259">
    <property type="entry name" value="GCP"/>
</dbReference>
<accession>A0AAV9HLL2</accession>
<evidence type="ECO:0000259" key="8">
    <source>
        <dbReference type="Pfam" id="PF06911"/>
    </source>
</evidence>
<dbReference type="EMBL" id="MU865001">
    <property type="protein sequence ID" value="KAK4460944.1"/>
    <property type="molecule type" value="Genomic_DNA"/>
</dbReference>
<dbReference type="Pfam" id="PF04130">
    <property type="entry name" value="GCP_C_terminal"/>
    <property type="match status" value="1"/>
</dbReference>
<evidence type="ECO:0000256" key="4">
    <source>
        <dbReference type="ARBA" id="ARBA00022701"/>
    </source>
</evidence>
<evidence type="ECO:0000313" key="10">
    <source>
        <dbReference type="EMBL" id="KAK4460944.1"/>
    </source>
</evidence>
<feature type="compositionally biased region" description="Polar residues" evidence="6">
    <location>
        <begin position="1055"/>
        <end position="1065"/>
    </location>
</feature>
<evidence type="ECO:0000256" key="3">
    <source>
        <dbReference type="ARBA" id="ARBA00022490"/>
    </source>
</evidence>
<dbReference type="GO" id="GO:0031122">
    <property type="term" value="P:cytoplasmic microtubule organization"/>
    <property type="evidence" value="ECO:0007669"/>
    <property type="project" value="TreeGrafter"/>
</dbReference>
<evidence type="ECO:0000259" key="7">
    <source>
        <dbReference type="Pfam" id="PF04130"/>
    </source>
</evidence>
<dbReference type="GO" id="GO:0051011">
    <property type="term" value="F:microtubule minus-end binding"/>
    <property type="evidence" value="ECO:0007669"/>
    <property type="project" value="TreeGrafter"/>
</dbReference>
<organism evidence="10 11">
    <name type="scientific">Cladorrhinum samala</name>
    <dbReference type="NCBI Taxonomy" id="585594"/>
    <lineage>
        <taxon>Eukaryota</taxon>
        <taxon>Fungi</taxon>
        <taxon>Dikarya</taxon>
        <taxon>Ascomycota</taxon>
        <taxon>Pezizomycotina</taxon>
        <taxon>Sordariomycetes</taxon>
        <taxon>Sordariomycetidae</taxon>
        <taxon>Sordariales</taxon>
        <taxon>Podosporaceae</taxon>
        <taxon>Cladorrhinum</taxon>
    </lineage>
</organism>
<feature type="compositionally biased region" description="Low complexity" evidence="6">
    <location>
        <begin position="122"/>
        <end position="131"/>
    </location>
</feature>
<dbReference type="Pfam" id="PF17681">
    <property type="entry name" value="GCP_N_terminal"/>
    <property type="match status" value="1"/>
</dbReference>
<comment type="subcellular location">
    <subcellularLocation>
        <location evidence="1">Cytoplasm</location>
        <location evidence="1">Cytoskeleton</location>
        <location evidence="1">Microtubule organizing center</location>
    </subcellularLocation>
</comment>
<evidence type="ECO:0000313" key="11">
    <source>
        <dbReference type="Proteomes" id="UP001321749"/>
    </source>
</evidence>
<dbReference type="AlphaFoldDB" id="A0AAV9HLL2"/>
<dbReference type="InterPro" id="IPR040457">
    <property type="entry name" value="GCP_C"/>
</dbReference>
<evidence type="ECO:0000256" key="1">
    <source>
        <dbReference type="ARBA" id="ARBA00004267"/>
    </source>
</evidence>
<dbReference type="InterPro" id="IPR041470">
    <property type="entry name" value="GCP_N"/>
</dbReference>
<dbReference type="GO" id="GO:0000922">
    <property type="term" value="C:spindle pole"/>
    <property type="evidence" value="ECO:0007669"/>
    <property type="project" value="InterPro"/>
</dbReference>
<keyword evidence="3" id="KW-0963">Cytoplasm</keyword>
<dbReference type="GO" id="GO:0051321">
    <property type="term" value="P:meiotic cell cycle"/>
    <property type="evidence" value="ECO:0007669"/>
    <property type="project" value="TreeGrafter"/>
</dbReference>
<gene>
    <name evidence="10" type="ORF">QBC42DRAFT_306740</name>
</gene>
<feature type="domain" description="Gamma tubulin complex component protein N-terminal" evidence="9">
    <location>
        <begin position="504"/>
        <end position="785"/>
    </location>
</feature>
<dbReference type="GO" id="GO:0005874">
    <property type="term" value="C:microtubule"/>
    <property type="evidence" value="ECO:0007669"/>
    <property type="project" value="UniProtKB-KW"/>
</dbReference>
<dbReference type="GO" id="GO:0043015">
    <property type="term" value="F:gamma-tubulin binding"/>
    <property type="evidence" value="ECO:0007669"/>
    <property type="project" value="InterPro"/>
</dbReference>
<dbReference type="GO" id="GO:0000278">
    <property type="term" value="P:mitotic cell cycle"/>
    <property type="evidence" value="ECO:0007669"/>
    <property type="project" value="TreeGrafter"/>
</dbReference>
<dbReference type="InterPro" id="IPR009686">
    <property type="entry name" value="Senescence/spartin_C"/>
</dbReference>
<dbReference type="Pfam" id="PF06911">
    <property type="entry name" value="Senescence"/>
    <property type="match status" value="1"/>
</dbReference>
<comment type="caution">
    <text evidence="10">The sequence shown here is derived from an EMBL/GenBank/DDBJ whole genome shotgun (WGS) entry which is preliminary data.</text>
</comment>
<dbReference type="PANTHER" id="PTHR19302:SF27">
    <property type="entry name" value="GAMMA-TUBULIN COMPLEX COMPONENT 4"/>
    <property type="match status" value="1"/>
</dbReference>
<evidence type="ECO:0000256" key="6">
    <source>
        <dbReference type="SAM" id="MobiDB-lite"/>
    </source>
</evidence>
<evidence type="ECO:0000256" key="5">
    <source>
        <dbReference type="ARBA" id="ARBA00023212"/>
    </source>
</evidence>
<dbReference type="Proteomes" id="UP001321749">
    <property type="component" value="Unassembled WGS sequence"/>
</dbReference>
<dbReference type="GO" id="GO:0044732">
    <property type="term" value="C:mitotic spindle pole body"/>
    <property type="evidence" value="ECO:0007669"/>
    <property type="project" value="TreeGrafter"/>
</dbReference>
<dbReference type="Gene3D" id="1.20.120.1900">
    <property type="entry name" value="Gamma-tubulin complex, C-terminal domain"/>
    <property type="match status" value="1"/>
</dbReference>
<reference evidence="10" key="2">
    <citation type="submission" date="2023-06" db="EMBL/GenBank/DDBJ databases">
        <authorList>
            <consortium name="Lawrence Berkeley National Laboratory"/>
            <person name="Mondo S.J."/>
            <person name="Hensen N."/>
            <person name="Bonometti L."/>
            <person name="Westerberg I."/>
            <person name="Brannstrom I.O."/>
            <person name="Guillou S."/>
            <person name="Cros-Aarteil S."/>
            <person name="Calhoun S."/>
            <person name="Haridas S."/>
            <person name="Kuo A."/>
            <person name="Pangilinan J."/>
            <person name="Riley R."/>
            <person name="Labutti K."/>
            <person name="Andreopoulos B."/>
            <person name="Lipzen A."/>
            <person name="Chen C."/>
            <person name="Yanf M."/>
            <person name="Daum C."/>
            <person name="Ng V."/>
            <person name="Clum A."/>
            <person name="Steindorff A."/>
            <person name="Ohm R."/>
            <person name="Martin F."/>
            <person name="Silar P."/>
            <person name="Natvig D."/>
            <person name="Lalanne C."/>
            <person name="Gautier V."/>
            <person name="Ament-Velasquez S.L."/>
            <person name="Kruys A."/>
            <person name="Hutchinson M.I."/>
            <person name="Powell A.J."/>
            <person name="Barry K."/>
            <person name="Miller A.N."/>
            <person name="Grigoriev I.V."/>
            <person name="Debuchy R."/>
            <person name="Gladieux P."/>
            <person name="Thoren M.H."/>
            <person name="Johannesson H."/>
        </authorList>
    </citation>
    <scope>NUCLEOTIDE SEQUENCE</scope>
    <source>
        <strain evidence="10">PSN324</strain>
    </source>
</reference>
<keyword evidence="5" id="KW-0206">Cytoskeleton</keyword>
<evidence type="ECO:0000256" key="2">
    <source>
        <dbReference type="ARBA" id="ARBA00010337"/>
    </source>
</evidence>
<keyword evidence="4" id="KW-0493">Microtubule</keyword>
<dbReference type="PANTHER" id="PTHR19302">
    <property type="entry name" value="GAMMA TUBULIN COMPLEX PROTEIN"/>
    <property type="match status" value="1"/>
</dbReference>
<protein>
    <submittedName>
        <fullName evidence="10">Spc98 family-domain-containing protein</fullName>
    </submittedName>
</protein>
<feature type="domain" description="Senescence" evidence="8">
    <location>
        <begin position="241"/>
        <end position="429"/>
    </location>
</feature>